<dbReference type="SMART" id="SM00575">
    <property type="entry name" value="ZnF_PMZ"/>
    <property type="match status" value="1"/>
</dbReference>
<dbReference type="PANTHER" id="PTHR31973">
    <property type="entry name" value="POLYPROTEIN, PUTATIVE-RELATED"/>
    <property type="match status" value="1"/>
</dbReference>
<dbReference type="InterPro" id="IPR006564">
    <property type="entry name" value="Znf_PMZ"/>
</dbReference>
<evidence type="ECO:0000259" key="5">
    <source>
        <dbReference type="PROSITE" id="PS50966"/>
    </source>
</evidence>
<reference evidence="6" key="1">
    <citation type="journal article" date="2023" name="Nat. Commun.">
        <title>Diploid and tetraploid genomes of Acorus and the evolution of monocots.</title>
        <authorList>
            <person name="Ma L."/>
            <person name="Liu K.W."/>
            <person name="Li Z."/>
            <person name="Hsiao Y.Y."/>
            <person name="Qi Y."/>
            <person name="Fu T."/>
            <person name="Tang G.D."/>
            <person name="Zhang D."/>
            <person name="Sun W.H."/>
            <person name="Liu D.K."/>
            <person name="Li Y."/>
            <person name="Chen G.Z."/>
            <person name="Liu X.D."/>
            <person name="Liao X.Y."/>
            <person name="Jiang Y.T."/>
            <person name="Yu X."/>
            <person name="Hao Y."/>
            <person name="Huang J."/>
            <person name="Zhao X.W."/>
            <person name="Ke S."/>
            <person name="Chen Y.Y."/>
            <person name="Wu W.L."/>
            <person name="Hsu J.L."/>
            <person name="Lin Y.F."/>
            <person name="Huang M.D."/>
            <person name="Li C.Y."/>
            <person name="Huang L."/>
            <person name="Wang Z.W."/>
            <person name="Zhao X."/>
            <person name="Zhong W.Y."/>
            <person name="Peng D.H."/>
            <person name="Ahmad S."/>
            <person name="Lan S."/>
            <person name="Zhang J.S."/>
            <person name="Tsai W.C."/>
            <person name="Van de Peer Y."/>
            <person name="Liu Z.J."/>
        </authorList>
    </citation>
    <scope>NUCLEOTIDE SEQUENCE</scope>
    <source>
        <strain evidence="6">CP</strain>
    </source>
</reference>
<keyword evidence="1" id="KW-0479">Metal-binding</keyword>
<dbReference type="EMBL" id="JAUJYO010000015">
    <property type="protein sequence ID" value="KAK1297593.1"/>
    <property type="molecule type" value="Genomic_DNA"/>
</dbReference>
<keyword evidence="2 4" id="KW-0863">Zinc-finger</keyword>
<dbReference type="Pfam" id="PF04434">
    <property type="entry name" value="SWIM"/>
    <property type="match status" value="1"/>
</dbReference>
<evidence type="ECO:0000313" key="6">
    <source>
        <dbReference type="EMBL" id="KAK1297593.1"/>
    </source>
</evidence>
<comment type="caution">
    <text evidence="6">The sequence shown here is derived from an EMBL/GenBank/DDBJ whole genome shotgun (WGS) entry which is preliminary data.</text>
</comment>
<keyword evidence="7" id="KW-1185">Reference proteome</keyword>
<evidence type="ECO:0000313" key="7">
    <source>
        <dbReference type="Proteomes" id="UP001180020"/>
    </source>
</evidence>
<dbReference type="PANTHER" id="PTHR31973:SF171">
    <property type="entry name" value="OS12G0597300 PROTEIN"/>
    <property type="match status" value="1"/>
</dbReference>
<evidence type="ECO:0000256" key="1">
    <source>
        <dbReference type="ARBA" id="ARBA00022723"/>
    </source>
</evidence>
<sequence length="207" mass="23534">MAAIRCSFEEGYRLLPRYCEQVRRANPGSVANVYRNPSDGTRFGQLTANADESVNGWVREASGLPIVQMMERIRRQLMTWFNERREASMRWTMVLVPSAEERVAEAIERARGYTVVVANEAVFEVLASNEGLNVVDIRSRCCSCRGWQLYGLPCAHAVAALLSCRQNVHRIKDIQRKRRHPGSLPNIKLIGPEISRTSCRERVSEVK</sequence>
<evidence type="ECO:0000256" key="3">
    <source>
        <dbReference type="ARBA" id="ARBA00022833"/>
    </source>
</evidence>
<dbReference type="InterPro" id="IPR007527">
    <property type="entry name" value="Znf_SWIM"/>
</dbReference>
<dbReference type="Proteomes" id="UP001180020">
    <property type="component" value="Unassembled WGS sequence"/>
</dbReference>
<evidence type="ECO:0000256" key="4">
    <source>
        <dbReference type="PROSITE-ProRule" id="PRU00325"/>
    </source>
</evidence>
<keyword evidence="3" id="KW-0862">Zinc</keyword>
<evidence type="ECO:0000256" key="2">
    <source>
        <dbReference type="ARBA" id="ARBA00022771"/>
    </source>
</evidence>
<organism evidence="6 7">
    <name type="scientific">Acorus calamus</name>
    <name type="common">Sweet flag</name>
    <dbReference type="NCBI Taxonomy" id="4465"/>
    <lineage>
        <taxon>Eukaryota</taxon>
        <taxon>Viridiplantae</taxon>
        <taxon>Streptophyta</taxon>
        <taxon>Embryophyta</taxon>
        <taxon>Tracheophyta</taxon>
        <taxon>Spermatophyta</taxon>
        <taxon>Magnoliopsida</taxon>
        <taxon>Liliopsida</taxon>
        <taxon>Acoraceae</taxon>
        <taxon>Acorus</taxon>
    </lineage>
</organism>
<dbReference type="AlphaFoldDB" id="A0AAV9DC56"/>
<name>A0AAV9DC56_ACOCL</name>
<dbReference type="GO" id="GO:0008270">
    <property type="term" value="F:zinc ion binding"/>
    <property type="evidence" value="ECO:0007669"/>
    <property type="project" value="UniProtKB-KW"/>
</dbReference>
<protein>
    <recommendedName>
        <fullName evidence="5">SWIM-type domain-containing protein</fullName>
    </recommendedName>
</protein>
<proteinExistence type="predicted"/>
<reference evidence="6" key="2">
    <citation type="submission" date="2023-06" db="EMBL/GenBank/DDBJ databases">
        <authorList>
            <person name="Ma L."/>
            <person name="Liu K.-W."/>
            <person name="Li Z."/>
            <person name="Hsiao Y.-Y."/>
            <person name="Qi Y."/>
            <person name="Fu T."/>
            <person name="Tang G."/>
            <person name="Zhang D."/>
            <person name="Sun W.-H."/>
            <person name="Liu D.-K."/>
            <person name="Li Y."/>
            <person name="Chen G.-Z."/>
            <person name="Liu X.-D."/>
            <person name="Liao X.-Y."/>
            <person name="Jiang Y.-T."/>
            <person name="Yu X."/>
            <person name="Hao Y."/>
            <person name="Huang J."/>
            <person name="Zhao X.-W."/>
            <person name="Ke S."/>
            <person name="Chen Y.-Y."/>
            <person name="Wu W.-L."/>
            <person name="Hsu J.-L."/>
            <person name="Lin Y.-F."/>
            <person name="Huang M.-D."/>
            <person name="Li C.-Y."/>
            <person name="Huang L."/>
            <person name="Wang Z.-W."/>
            <person name="Zhao X."/>
            <person name="Zhong W.-Y."/>
            <person name="Peng D.-H."/>
            <person name="Ahmad S."/>
            <person name="Lan S."/>
            <person name="Zhang J.-S."/>
            <person name="Tsai W.-C."/>
            <person name="Van De Peer Y."/>
            <person name="Liu Z.-J."/>
        </authorList>
    </citation>
    <scope>NUCLEOTIDE SEQUENCE</scope>
    <source>
        <strain evidence="6">CP</strain>
        <tissue evidence="6">Leaves</tissue>
    </source>
</reference>
<accession>A0AAV9DC56</accession>
<feature type="domain" description="SWIM-type" evidence="5">
    <location>
        <begin position="123"/>
        <end position="165"/>
    </location>
</feature>
<gene>
    <name evidence="6" type="ORF">QJS10_CPB15g01977</name>
</gene>
<dbReference type="PROSITE" id="PS50966">
    <property type="entry name" value="ZF_SWIM"/>
    <property type="match status" value="1"/>
</dbReference>